<name>A0A9W8A5B6_9FUNG</name>
<accession>A0A9W8A5B6</accession>
<feature type="transmembrane region" description="Helical" evidence="6">
    <location>
        <begin position="523"/>
        <end position="545"/>
    </location>
</feature>
<evidence type="ECO:0000256" key="5">
    <source>
        <dbReference type="SAM" id="MobiDB-lite"/>
    </source>
</evidence>
<feature type="region of interest" description="Disordered" evidence="5">
    <location>
        <begin position="1389"/>
        <end position="1411"/>
    </location>
</feature>
<feature type="transmembrane region" description="Helical" evidence="6">
    <location>
        <begin position="1082"/>
        <end position="1100"/>
    </location>
</feature>
<proteinExistence type="predicted"/>
<dbReference type="EMBL" id="JANBPU010000020">
    <property type="protein sequence ID" value="KAJ1919911.1"/>
    <property type="molecule type" value="Genomic_DNA"/>
</dbReference>
<keyword evidence="4 6" id="KW-0472">Membrane</keyword>
<dbReference type="GO" id="GO:0016020">
    <property type="term" value="C:membrane"/>
    <property type="evidence" value="ECO:0007669"/>
    <property type="project" value="UniProtKB-SubCell"/>
</dbReference>
<dbReference type="InterPro" id="IPR049453">
    <property type="entry name" value="Memb_transporter_dom"/>
</dbReference>
<dbReference type="Proteomes" id="UP001150538">
    <property type="component" value="Unassembled WGS sequence"/>
</dbReference>
<feature type="compositionally biased region" description="Pro residues" evidence="5">
    <location>
        <begin position="1390"/>
        <end position="1399"/>
    </location>
</feature>
<keyword evidence="2 6" id="KW-0812">Transmembrane</keyword>
<feature type="transmembrane region" description="Helical" evidence="6">
    <location>
        <begin position="1112"/>
        <end position="1134"/>
    </location>
</feature>
<evidence type="ECO:0000256" key="2">
    <source>
        <dbReference type="ARBA" id="ARBA00022692"/>
    </source>
</evidence>
<feature type="region of interest" description="Disordered" evidence="5">
    <location>
        <begin position="243"/>
        <end position="280"/>
    </location>
</feature>
<feature type="transmembrane region" description="Helical" evidence="6">
    <location>
        <begin position="362"/>
        <end position="386"/>
    </location>
</feature>
<feature type="region of interest" description="Disordered" evidence="5">
    <location>
        <begin position="1"/>
        <end position="107"/>
    </location>
</feature>
<protein>
    <recommendedName>
        <fullName evidence="7">Integral membrane bound transporter domain-containing protein</fullName>
    </recommendedName>
</protein>
<feature type="compositionally biased region" description="Polar residues" evidence="5">
    <location>
        <begin position="53"/>
        <end position="62"/>
    </location>
</feature>
<feature type="compositionally biased region" description="Polar residues" evidence="5">
    <location>
        <begin position="256"/>
        <end position="271"/>
    </location>
</feature>
<evidence type="ECO:0000259" key="7">
    <source>
        <dbReference type="Pfam" id="PF13515"/>
    </source>
</evidence>
<dbReference type="PANTHER" id="PTHR47804">
    <property type="entry name" value="60S RIBOSOMAL PROTEIN L19"/>
    <property type="match status" value="1"/>
</dbReference>
<feature type="compositionally biased region" description="Polar residues" evidence="5">
    <location>
        <begin position="192"/>
        <end position="202"/>
    </location>
</feature>
<feature type="region of interest" description="Disordered" evidence="5">
    <location>
        <begin position="1302"/>
        <end position="1324"/>
    </location>
</feature>
<feature type="transmembrane region" description="Helical" evidence="6">
    <location>
        <begin position="455"/>
        <end position="472"/>
    </location>
</feature>
<reference evidence="8" key="1">
    <citation type="submission" date="2022-07" db="EMBL/GenBank/DDBJ databases">
        <title>Phylogenomic reconstructions and comparative analyses of Kickxellomycotina fungi.</title>
        <authorList>
            <person name="Reynolds N.K."/>
            <person name="Stajich J.E."/>
            <person name="Barry K."/>
            <person name="Grigoriev I.V."/>
            <person name="Crous P."/>
            <person name="Smith M.E."/>
        </authorList>
    </citation>
    <scope>NUCLEOTIDE SEQUENCE</scope>
    <source>
        <strain evidence="8">NBRC 100468</strain>
    </source>
</reference>
<evidence type="ECO:0000313" key="8">
    <source>
        <dbReference type="EMBL" id="KAJ1919911.1"/>
    </source>
</evidence>
<organism evidence="8 9">
    <name type="scientific">Mycoemilia scoparia</name>
    <dbReference type="NCBI Taxonomy" id="417184"/>
    <lineage>
        <taxon>Eukaryota</taxon>
        <taxon>Fungi</taxon>
        <taxon>Fungi incertae sedis</taxon>
        <taxon>Zoopagomycota</taxon>
        <taxon>Kickxellomycotina</taxon>
        <taxon>Kickxellomycetes</taxon>
        <taxon>Kickxellales</taxon>
        <taxon>Kickxellaceae</taxon>
        <taxon>Mycoemilia</taxon>
    </lineage>
</organism>
<feature type="compositionally biased region" description="Polar residues" evidence="5">
    <location>
        <begin position="18"/>
        <end position="46"/>
    </location>
</feature>
<evidence type="ECO:0000256" key="4">
    <source>
        <dbReference type="ARBA" id="ARBA00023136"/>
    </source>
</evidence>
<keyword evidence="9" id="KW-1185">Reference proteome</keyword>
<keyword evidence="3 6" id="KW-1133">Transmembrane helix</keyword>
<feature type="domain" description="Integral membrane bound transporter" evidence="7">
    <location>
        <begin position="1000"/>
        <end position="1129"/>
    </location>
</feature>
<feature type="transmembrane region" description="Helical" evidence="6">
    <location>
        <begin position="1011"/>
        <end position="1029"/>
    </location>
</feature>
<feature type="region of interest" description="Disordered" evidence="5">
    <location>
        <begin position="190"/>
        <end position="224"/>
    </location>
</feature>
<feature type="transmembrane region" description="Helical" evidence="6">
    <location>
        <begin position="979"/>
        <end position="999"/>
    </location>
</feature>
<evidence type="ECO:0000313" key="9">
    <source>
        <dbReference type="Proteomes" id="UP001150538"/>
    </source>
</evidence>
<dbReference type="OrthoDB" id="68611at2759"/>
<dbReference type="InterPro" id="IPR052430">
    <property type="entry name" value="IVT-Associated"/>
</dbReference>
<feature type="compositionally biased region" description="Basic residues" evidence="5">
    <location>
        <begin position="1"/>
        <end position="17"/>
    </location>
</feature>
<comment type="caution">
    <text evidence="8">The sequence shown here is derived from an EMBL/GenBank/DDBJ whole genome shotgun (WGS) entry which is preliminary data.</text>
</comment>
<dbReference type="PANTHER" id="PTHR47804:SF3">
    <property type="entry name" value="PROTEIN BRE4"/>
    <property type="match status" value="1"/>
</dbReference>
<dbReference type="Pfam" id="PF13515">
    <property type="entry name" value="FUSC_2"/>
    <property type="match status" value="1"/>
</dbReference>
<feature type="compositionally biased region" description="Basic and acidic residues" evidence="5">
    <location>
        <begin position="63"/>
        <end position="75"/>
    </location>
</feature>
<feature type="transmembrane region" description="Helical" evidence="6">
    <location>
        <begin position="1057"/>
        <end position="1075"/>
    </location>
</feature>
<evidence type="ECO:0000256" key="1">
    <source>
        <dbReference type="ARBA" id="ARBA00004141"/>
    </source>
</evidence>
<gene>
    <name evidence="8" type="ORF">H4219_001691</name>
</gene>
<sequence length="1630" mass="179798">MARKRNKGKLSKARSNKHNIVTLNKAETTPTQAESGPTKGNDTFNENVKDMNQDNNAIVETQRNVKQDTPEEAKSSAKLSCATPADTPQGPGLSRNSKDCEDDDDQKEYTAIESTYQASKDQSFSFQQCHGEPSKASDVGGDSAALDQNDLKGKAAVPPPIARQKTAPVSRPVSMAFGLHSNLNGFARTRRNIQPSSPNIESDTLVGGKNAASQSGGIGKAKTYQGSGSTVEDFSISVDNFPASNATPSRYPDNNRGATESTALLTPDQDSNGGGKPPSLAGGLVRKMVSKLKSKITLSLTEPHIKVLKATTAYGIASIFAYTPFLRNLLGDASYMSPHLVVNATIWFHAAKTRSGLTEGAVIGLIWLVTSVSVSYICLGICEYLHEQFAYKGPREPSAFSNSIGISAREGGHNGTEPGYWDTLPLSKASKMVSLTMLMFIGWFVAFFKANANRPSVNTASAIFNVALYIVFCREVPLVNYKVALENSQGLSVKDPESPPDSRIGWPFPSDQLTLGQSVGQKAIHTLVALSIGLFISVNVGWWLAPRTAASQFRGQLCKSFLSLSNLLEQLGRPFLVLSDSKYNFRYTTPQDGQASPNISYADISLGAKKSEELRATLRSHRKQTLSLRKSLDAVLLEPSEWYVWGHRRELNRLVRCLDGLSIHLSSMGSGIELQHALWNRHVVKSTFSLDREASANQNDTDVTIPFDNKAIQTMLLVMYQVSKPIVELTDACKQSIKNIHDIIDESLKPSAVNKSDSDTESLPDVSTSTVLDRVTAIQRDIDEALSAFEVHYEDSVNILATRLLDEEEFSQNSSCSSNDDIDEQRCHGTKIDNIRNAALDYFNQGAVPSASLTPAEEQLFVMFFFVFGLREFTTEFHRILPYVADACKELPPAGNSVVWALRNPRSLVVQTRKGLKWVRSIAMGLLDTGATTTLESRQELEMSDPRALHNPRPHSKVQRVGYRFWRLSLWLRQLNVKFAFKYAILTTLLSLPAFWSWSSYSWYRTYRGEWSVISAAAILVPTVGGTSLTGIYRTLGTFVGGGCAFLVYQISQGNGFIAYILSVLFSIPCYNLMINSKYPRMGQFSLITYGVVLINKWIAPDDKDYSISKLTISRSLSVSIGVAAGMLFTTYIWPYEARVRLRQATSLWLLSFSVLYDRLWRLGWSSYAMDDSQATPIAAMASQDVPPLNTDVDENEPITTVREYLQMEMYLQQSLLEIDSLLSDTQNEPRLKGPLPIDTYRKVLVACQRLLDAMVSARWSMLPISTSIGTAQEILDHVSTQPLIRGNYNNYSNKDIGLSREAQDYGAPPTSRQTPYVHGRYPNTDFDSSRRLTMNSDILSSYLDMPLAFASSTVLNTGGFYQTGDNNKSRKHNIHSNYNLASTSHVQPAIPPTTPTAQPPSSSALLSVPNSAQDGPYSKLNMASLDLSMTNDILDSELIAKRVNQELLLPTAKQRDQLDGLITLSLYVLASALILKSPLPPLLPPVASAYNQLADHIKNIIIPKMASELEVMMDTHISRLTQQQQPSLSTSKTFDKNNGYSHTVGSPLLSANLSSFSQAIKSAGNNGSPNSGHSETREELVSRVLSRKRYVFYYTHVLLAGEVVRELDFLGQEMQKLFGCLNPGSNKHR</sequence>
<feature type="transmembrane region" description="Helical" evidence="6">
    <location>
        <begin position="429"/>
        <end position="448"/>
    </location>
</feature>
<evidence type="ECO:0000256" key="3">
    <source>
        <dbReference type="ARBA" id="ARBA00022989"/>
    </source>
</evidence>
<evidence type="ECO:0000256" key="6">
    <source>
        <dbReference type="SAM" id="Phobius"/>
    </source>
</evidence>
<comment type="subcellular location">
    <subcellularLocation>
        <location evidence="1">Membrane</location>
        <topology evidence="1">Multi-pass membrane protein</topology>
    </subcellularLocation>
</comment>